<evidence type="ECO:0000313" key="2">
    <source>
        <dbReference type="EMBL" id="NEY82588.1"/>
    </source>
</evidence>
<dbReference type="EMBL" id="JACEIO010000039">
    <property type="protein sequence ID" value="MBA4538269.1"/>
    <property type="molecule type" value="Genomic_DNA"/>
</dbReference>
<dbReference type="Proteomes" id="UP000570010">
    <property type="component" value="Unassembled WGS sequence"/>
</dbReference>
<keyword evidence="3" id="KW-1185">Reference proteome</keyword>
<comment type="caution">
    <text evidence="2">The sequence shown here is derived from an EMBL/GenBank/DDBJ whole genome shotgun (WGS) entry which is preliminary data.</text>
</comment>
<name>A0A6B3VZA6_9BACI</name>
<dbReference type="Proteomes" id="UP000472971">
    <property type="component" value="Unassembled WGS sequence"/>
</dbReference>
<organism evidence="2 3">
    <name type="scientific">Bacillus aquiflavi</name>
    <dbReference type="NCBI Taxonomy" id="2672567"/>
    <lineage>
        <taxon>Bacteria</taxon>
        <taxon>Bacillati</taxon>
        <taxon>Bacillota</taxon>
        <taxon>Bacilli</taxon>
        <taxon>Bacillales</taxon>
        <taxon>Bacillaceae</taxon>
        <taxon>Bacillus</taxon>
    </lineage>
</organism>
<evidence type="ECO:0000313" key="1">
    <source>
        <dbReference type="EMBL" id="MBA4538269.1"/>
    </source>
</evidence>
<sequence>MTIAVVLNEQNMMTPIVEGTILRIVNEDDFSYEDFSNPALSLEKGRRGATLRFAIEKNATIFVAPPETFCELSYKKALEEEFAFYEMETGQSYATFENLLRKGQIQVSKQLRAVNVVPSAPVKK</sequence>
<dbReference type="AlphaFoldDB" id="A0A6B3VZA6"/>
<evidence type="ECO:0000313" key="4">
    <source>
        <dbReference type="Proteomes" id="UP000570010"/>
    </source>
</evidence>
<evidence type="ECO:0000313" key="3">
    <source>
        <dbReference type="Proteomes" id="UP000472971"/>
    </source>
</evidence>
<gene>
    <name evidence="2" type="ORF">G4D64_14000</name>
    <name evidence="1" type="ORF">H1Z61_14275</name>
</gene>
<dbReference type="RefSeq" id="WP_163242993.1">
    <property type="nucleotide sequence ID" value="NZ_JAAIWN010000039.1"/>
</dbReference>
<accession>A0A6B3VZA6</accession>
<reference evidence="2 3" key="1">
    <citation type="submission" date="2020-02" db="EMBL/GenBank/DDBJ databases">
        <title>Bacillus aquiflavi sp. nov., isolated from yellow water of strong flavor Chinese baijiu in Yibin region of China.</title>
        <authorList>
            <person name="Xie J."/>
        </authorList>
    </citation>
    <scope>NUCLEOTIDE SEQUENCE [LARGE SCALE GENOMIC DNA]</scope>
    <source>
        <strain evidence="2 3">3H-10</strain>
    </source>
</reference>
<protein>
    <submittedName>
        <fullName evidence="2">Chemotaxis protein CheY</fullName>
    </submittedName>
</protein>
<dbReference type="EMBL" id="JAAIWN010000039">
    <property type="protein sequence ID" value="NEY82588.1"/>
    <property type="molecule type" value="Genomic_DNA"/>
</dbReference>
<reference evidence="1 4" key="2">
    <citation type="submission" date="2020-07" db="EMBL/GenBank/DDBJ databases">
        <authorList>
            <person name="Feng H."/>
        </authorList>
    </citation>
    <scope>NUCLEOTIDE SEQUENCE [LARGE SCALE GENOMIC DNA]</scope>
    <source>
        <strain evidence="1">S-12</strain>
        <strain evidence="4">s-12</strain>
    </source>
</reference>
<proteinExistence type="predicted"/>